<reference evidence="1" key="2">
    <citation type="journal article" date="2023" name="IMA Fungus">
        <title>Comparative genomic study of the Penicillium genus elucidates a diverse pangenome and 15 lateral gene transfer events.</title>
        <authorList>
            <person name="Petersen C."/>
            <person name="Sorensen T."/>
            <person name="Nielsen M.R."/>
            <person name="Sondergaard T.E."/>
            <person name="Sorensen J.L."/>
            <person name="Fitzpatrick D.A."/>
            <person name="Frisvad J.C."/>
            <person name="Nielsen K.L."/>
        </authorList>
    </citation>
    <scope>NUCLEOTIDE SEQUENCE</scope>
    <source>
        <strain evidence="1">IBT 16849</strain>
    </source>
</reference>
<comment type="caution">
    <text evidence="1">The sequence shown here is derived from an EMBL/GenBank/DDBJ whole genome shotgun (WGS) entry which is preliminary data.</text>
</comment>
<dbReference type="EMBL" id="JAPQKP010000005">
    <property type="protein sequence ID" value="KAJ5188344.1"/>
    <property type="molecule type" value="Genomic_DNA"/>
</dbReference>
<gene>
    <name evidence="1" type="ORF">N7472_007358</name>
</gene>
<reference evidence="1" key="1">
    <citation type="submission" date="2022-11" db="EMBL/GenBank/DDBJ databases">
        <authorList>
            <person name="Petersen C."/>
        </authorList>
    </citation>
    <scope>NUCLEOTIDE SEQUENCE</scope>
    <source>
        <strain evidence="1">IBT 16849</strain>
    </source>
</reference>
<keyword evidence="2" id="KW-1185">Reference proteome</keyword>
<dbReference type="AlphaFoldDB" id="A0A9W9J225"/>
<evidence type="ECO:0000313" key="1">
    <source>
        <dbReference type="EMBL" id="KAJ5188344.1"/>
    </source>
</evidence>
<dbReference type="Proteomes" id="UP001150879">
    <property type="component" value="Unassembled WGS sequence"/>
</dbReference>
<accession>A0A9W9J225</accession>
<organism evidence="1 2">
    <name type="scientific">Penicillium cf. griseofulvum</name>
    <dbReference type="NCBI Taxonomy" id="2972120"/>
    <lineage>
        <taxon>Eukaryota</taxon>
        <taxon>Fungi</taxon>
        <taxon>Dikarya</taxon>
        <taxon>Ascomycota</taxon>
        <taxon>Pezizomycotina</taxon>
        <taxon>Eurotiomycetes</taxon>
        <taxon>Eurotiomycetidae</taxon>
        <taxon>Eurotiales</taxon>
        <taxon>Aspergillaceae</taxon>
        <taxon>Penicillium</taxon>
    </lineage>
</organism>
<sequence length="151" mass="16882">MTGSKCVRDESEMKRFLTDLPLSNRYNYEAKEQLEQILQTEANRLAHSRADTPNISEYFDIDIDPSSFKQAFLLPDSTAGLRISYNPELYLLILRMSALEHIQAAVALDRVVVEILQPMGLYLATQGYGGVNVEVGDGKLKQPDVGGSCQR</sequence>
<protein>
    <submittedName>
        <fullName evidence="1">Uncharacterized protein</fullName>
    </submittedName>
</protein>
<evidence type="ECO:0000313" key="2">
    <source>
        <dbReference type="Proteomes" id="UP001150879"/>
    </source>
</evidence>
<proteinExistence type="predicted"/>
<name>A0A9W9J225_9EURO</name>